<dbReference type="Proteomes" id="UP000270094">
    <property type="component" value="Unassembled WGS sequence"/>
</dbReference>
<evidence type="ECO:0000313" key="6">
    <source>
        <dbReference type="Proteomes" id="UP000270094"/>
    </source>
</evidence>
<dbReference type="AlphaFoldDB" id="A0A3P7JUA4"/>
<organism evidence="5 6">
    <name type="scientific">Strongylus vulgaris</name>
    <name type="common">Blood worm</name>
    <dbReference type="NCBI Taxonomy" id="40348"/>
    <lineage>
        <taxon>Eukaryota</taxon>
        <taxon>Metazoa</taxon>
        <taxon>Ecdysozoa</taxon>
        <taxon>Nematoda</taxon>
        <taxon>Chromadorea</taxon>
        <taxon>Rhabditida</taxon>
        <taxon>Rhabditina</taxon>
        <taxon>Rhabditomorpha</taxon>
        <taxon>Strongyloidea</taxon>
        <taxon>Strongylidae</taxon>
        <taxon>Strongylus</taxon>
    </lineage>
</organism>
<dbReference type="PANTHER" id="PTHR43394:SF1">
    <property type="entry name" value="ATP-BINDING CASSETTE SUB-FAMILY B MEMBER 10, MITOCHONDRIAL"/>
    <property type="match status" value="1"/>
</dbReference>
<evidence type="ECO:0000256" key="3">
    <source>
        <dbReference type="ARBA" id="ARBA00022989"/>
    </source>
</evidence>
<dbReference type="PANTHER" id="PTHR43394">
    <property type="entry name" value="ATP-DEPENDENT PERMEASE MDL1, MITOCHONDRIAL"/>
    <property type="match status" value="1"/>
</dbReference>
<comment type="subcellular location">
    <subcellularLocation>
        <location evidence="1">Membrane</location>
        <topology evidence="1">Multi-pass membrane protein</topology>
    </subcellularLocation>
</comment>
<evidence type="ECO:0000256" key="1">
    <source>
        <dbReference type="ARBA" id="ARBA00004141"/>
    </source>
</evidence>
<dbReference type="GO" id="GO:0016020">
    <property type="term" value="C:membrane"/>
    <property type="evidence" value="ECO:0007669"/>
    <property type="project" value="UniProtKB-SubCell"/>
</dbReference>
<gene>
    <name evidence="5" type="ORF">SVUK_LOCUS17432</name>
</gene>
<accession>A0A3P7JUA4</accession>
<dbReference type="Gene3D" id="3.40.50.300">
    <property type="entry name" value="P-loop containing nucleotide triphosphate hydrolases"/>
    <property type="match status" value="1"/>
</dbReference>
<dbReference type="InterPro" id="IPR036640">
    <property type="entry name" value="ABC1_TM_sf"/>
</dbReference>
<dbReference type="InterPro" id="IPR027417">
    <property type="entry name" value="P-loop_NTPase"/>
</dbReference>
<reference evidence="5 6" key="1">
    <citation type="submission" date="2018-11" db="EMBL/GenBank/DDBJ databases">
        <authorList>
            <consortium name="Pathogen Informatics"/>
        </authorList>
    </citation>
    <scope>NUCLEOTIDE SEQUENCE [LARGE SCALE GENOMIC DNA]</scope>
</reference>
<protein>
    <submittedName>
        <fullName evidence="5">Uncharacterized protein</fullName>
    </submittedName>
</protein>
<keyword evidence="6" id="KW-1185">Reference proteome</keyword>
<keyword evidence="3" id="KW-1133">Transmembrane helix</keyword>
<dbReference type="EMBL" id="UYYB01117698">
    <property type="protein sequence ID" value="VDM82434.1"/>
    <property type="molecule type" value="Genomic_DNA"/>
</dbReference>
<dbReference type="OrthoDB" id="5824116at2759"/>
<keyword evidence="2" id="KW-0812">Transmembrane</keyword>
<dbReference type="GO" id="GO:0005524">
    <property type="term" value="F:ATP binding"/>
    <property type="evidence" value="ECO:0007669"/>
    <property type="project" value="InterPro"/>
</dbReference>
<name>A0A3P7JUA4_STRVU</name>
<keyword evidence="4" id="KW-0472">Membrane</keyword>
<dbReference type="InterPro" id="IPR039421">
    <property type="entry name" value="Type_1_exporter"/>
</dbReference>
<evidence type="ECO:0000313" key="5">
    <source>
        <dbReference type="EMBL" id="VDM82434.1"/>
    </source>
</evidence>
<sequence>MGEVWTGLMQSVGASRKVFEYIDRVPSILHYGTSQPSTFKGRIEFRNVHFSYPTRSNLPILRLTMRNKISNQHK</sequence>
<evidence type="ECO:0000256" key="4">
    <source>
        <dbReference type="ARBA" id="ARBA00023136"/>
    </source>
</evidence>
<dbReference type="GO" id="GO:0015421">
    <property type="term" value="F:ABC-type oligopeptide transporter activity"/>
    <property type="evidence" value="ECO:0007669"/>
    <property type="project" value="TreeGrafter"/>
</dbReference>
<proteinExistence type="predicted"/>
<evidence type="ECO:0000256" key="2">
    <source>
        <dbReference type="ARBA" id="ARBA00022692"/>
    </source>
</evidence>
<dbReference type="Gene3D" id="1.20.1560.10">
    <property type="entry name" value="ABC transporter type 1, transmembrane domain"/>
    <property type="match status" value="1"/>
</dbReference>